<evidence type="ECO:0000259" key="10">
    <source>
        <dbReference type="Pfam" id="PF16209"/>
    </source>
</evidence>
<dbReference type="PANTHER" id="PTHR24092">
    <property type="entry name" value="PROBABLE PHOSPHOLIPID-TRANSPORTING ATPASE"/>
    <property type="match status" value="1"/>
</dbReference>
<dbReference type="GO" id="GO:0140326">
    <property type="term" value="F:ATPase-coupled intramembrane lipid transporter activity"/>
    <property type="evidence" value="ECO:0007669"/>
    <property type="project" value="TreeGrafter"/>
</dbReference>
<dbReference type="SUPFAM" id="SSF81653">
    <property type="entry name" value="Calcium ATPase, transduction domain A"/>
    <property type="match status" value="1"/>
</dbReference>
<reference evidence="12 13" key="1">
    <citation type="submission" date="2016-05" db="EMBL/GenBank/DDBJ databases">
        <title>Nuclear genome of Blastocystis sp. subtype 1 NandII.</title>
        <authorList>
            <person name="Gentekaki E."/>
            <person name="Curtis B."/>
            <person name="Stairs C."/>
            <person name="Eme L."/>
            <person name="Herman E."/>
            <person name="Klimes V."/>
            <person name="Arias M.C."/>
            <person name="Elias M."/>
            <person name="Hilliou F."/>
            <person name="Klute M."/>
            <person name="Malik S.-B."/>
            <person name="Pightling A."/>
            <person name="Rachubinski R."/>
            <person name="Salas D."/>
            <person name="Schlacht A."/>
            <person name="Suga H."/>
            <person name="Archibald J."/>
            <person name="Ball S.G."/>
            <person name="Clark G."/>
            <person name="Dacks J."/>
            <person name="Van Der Giezen M."/>
            <person name="Tsaousis A."/>
            <person name="Roger A."/>
        </authorList>
    </citation>
    <scope>NUCLEOTIDE SEQUENCE [LARGE SCALE GENOMIC DNA]</scope>
    <source>
        <strain evidence="13">ATCC 50177 / NandII</strain>
    </source>
</reference>
<dbReference type="GO" id="GO:0000166">
    <property type="term" value="F:nucleotide binding"/>
    <property type="evidence" value="ECO:0007669"/>
    <property type="project" value="InterPro"/>
</dbReference>
<evidence type="ECO:0000313" key="13">
    <source>
        <dbReference type="Proteomes" id="UP000078348"/>
    </source>
</evidence>
<dbReference type="Pfam" id="PF16212">
    <property type="entry name" value="PhoLip_ATPase_C"/>
    <property type="match status" value="1"/>
</dbReference>
<evidence type="ECO:0000256" key="9">
    <source>
        <dbReference type="SAM" id="Phobius"/>
    </source>
</evidence>
<dbReference type="SUPFAM" id="SSF56784">
    <property type="entry name" value="HAD-like"/>
    <property type="match status" value="1"/>
</dbReference>
<dbReference type="PRINTS" id="PR00119">
    <property type="entry name" value="CATATPASE"/>
</dbReference>
<feature type="transmembrane region" description="Helical" evidence="9">
    <location>
        <begin position="1061"/>
        <end position="1084"/>
    </location>
</feature>
<dbReference type="SUPFAM" id="SSF81660">
    <property type="entry name" value="Metal cation-transporting ATPase, ATP-binding domain N"/>
    <property type="match status" value="1"/>
</dbReference>
<evidence type="ECO:0000313" key="12">
    <source>
        <dbReference type="EMBL" id="OAO13705.1"/>
    </source>
</evidence>
<accession>A0A196S9H5</accession>
<dbReference type="SFLD" id="SFLDG00002">
    <property type="entry name" value="C1.7:_P-type_atpase_like"/>
    <property type="match status" value="1"/>
</dbReference>
<dbReference type="GO" id="GO:0045332">
    <property type="term" value="P:phospholipid translocation"/>
    <property type="evidence" value="ECO:0007669"/>
    <property type="project" value="TreeGrafter"/>
</dbReference>
<keyword evidence="5" id="KW-0479">Metal-binding</keyword>
<dbReference type="SUPFAM" id="SSF81665">
    <property type="entry name" value="Calcium ATPase, transmembrane domain M"/>
    <property type="match status" value="1"/>
</dbReference>
<gene>
    <name evidence="12" type="ORF">AV274_4580</name>
</gene>
<dbReference type="OrthoDB" id="163051at2759"/>
<feature type="domain" description="P-type ATPase C-terminal" evidence="11">
    <location>
        <begin position="881"/>
        <end position="1135"/>
    </location>
</feature>
<organism evidence="12 13">
    <name type="scientific">Blastocystis sp. subtype 1 (strain ATCC 50177 / NandII)</name>
    <dbReference type="NCBI Taxonomy" id="478820"/>
    <lineage>
        <taxon>Eukaryota</taxon>
        <taxon>Sar</taxon>
        <taxon>Stramenopiles</taxon>
        <taxon>Bigyra</taxon>
        <taxon>Opalozoa</taxon>
        <taxon>Opalinata</taxon>
        <taxon>Blastocystidae</taxon>
        <taxon>Blastocystis</taxon>
    </lineage>
</organism>
<dbReference type="InterPro" id="IPR036412">
    <property type="entry name" value="HAD-like_sf"/>
</dbReference>
<dbReference type="Gene3D" id="2.70.150.10">
    <property type="entry name" value="Calcium-transporting ATPase, cytoplasmic transduction domain A"/>
    <property type="match status" value="1"/>
</dbReference>
<keyword evidence="3" id="KW-0813">Transport</keyword>
<evidence type="ECO:0000256" key="2">
    <source>
        <dbReference type="ARBA" id="ARBA00004308"/>
    </source>
</evidence>
<keyword evidence="4 9" id="KW-0812">Transmembrane</keyword>
<feature type="domain" description="P-type ATPase N-terminal" evidence="10">
    <location>
        <begin position="29"/>
        <end position="87"/>
    </location>
</feature>
<dbReference type="InterPro" id="IPR032631">
    <property type="entry name" value="P-type_ATPase_N"/>
</dbReference>
<evidence type="ECO:0000256" key="4">
    <source>
        <dbReference type="ARBA" id="ARBA00022692"/>
    </source>
</evidence>
<dbReference type="GO" id="GO:0012505">
    <property type="term" value="C:endomembrane system"/>
    <property type="evidence" value="ECO:0007669"/>
    <property type="project" value="UniProtKB-SubCell"/>
</dbReference>
<dbReference type="InterPro" id="IPR023299">
    <property type="entry name" value="ATPase_P-typ_cyto_dom_N"/>
</dbReference>
<dbReference type="InterPro" id="IPR023214">
    <property type="entry name" value="HAD_sf"/>
</dbReference>
<sequence>MSSITTSEGPPDGIDGTMEFYPKRVICGDAEQNMQYGSNRVTTTRYNMLTAVPLYLWDVFNPKTKLANVFFLIVSILQCIPSISLTNCLPSSLPSLLTIIGAEAVHLCILESKRRKSDRETNSRRVTLWSTAQNDWIEKEWGDVHVGDILKIHKNEDIPCDMVVLSTSDQSAQSTCFITTTNIDGETDIKSKASLHLSSLLSMPSLLQRHPVLFCEAENPNTSSFDGVFQLTSSERSIRLSPTRGVGDTMKSSTTITAESSAKSLREASTTITKEASRKNTMESSTIITTESSAENAVEHVSVASLLLRGCRVVFTDWVVGCAVAVGSGTKIEFSTRSRPPKKESDTLMLLNRCVFYLLVLLFVICLLSAVLSVLWDSQPHANIHIEIPSYTLHFIKSFFVYFQLCYQIVPASLYVCVEIALLLQTFFMECDLDCFEEDQEHIRVRNAGIIDELGHVTHVLSDKTGTITQNNLRVVRLCTPSRELPVHNSFMSSAGVVLDAEASLLLLNMLTNHSALSIATASSDDALLDAVADFGYRFCSRSRRRAAIDVEIRGMCETLQVLQWFPFTTARKRTSVVVRYRGALWLLCKGADATVLPLLAHAPPATDPVLRFVDRCSSQALRTLLFAGKPLAPEAFAAWQSQLERAGHTATVPAEAQEQLEQGLTLQGAAAIQDDLVKDVCLSVRRLQATGIRFWILTGDKPDTAEAIALAAGVAEPTTPFLRLTRDRVVFAISVVICHIFAISLVNHHIFALCVVICHAFAISLVICHIFALCVVICHIFAICVVICHTFAISLVNCHTFALCVTRLLDRLCDAKAVVLARMRKDQKQAVARQLKAFGKKRAQRVHVLCVGDGANDIGMIRESDIGVGIKGKEGLQAFNNCDVGLPSFRCLHKLVLVHGKANEMRLQTLVLFFLYKNTLLSVVTLLLSYTTMFSGLKVLPSWGVDGYNTYFTSVPIITLASVDFICSKEVMARVPQLYAVSWFKPRLSRLSFLCNILLSIVESLVILGLCFLFFPYSSACDVGMNMTISTSFLGCVVFTIMVIIANVRILFISCLHYRLLVFFILCSILLWFATFAVIAGFASFPAENPDLYGTFFGLFANFVNSLLVILFFVVVFALRPFVWEAVRCAFSPSPSQIVSEMNEIEYQKATSKKWNVYGGYEIACAARRVNLTIQSVLKQEDLILKQLESIEEEESLRQQVVVPIQY</sequence>
<dbReference type="SFLD" id="SFLDF00027">
    <property type="entry name" value="p-type_atpase"/>
    <property type="match status" value="1"/>
</dbReference>
<evidence type="ECO:0000259" key="11">
    <source>
        <dbReference type="Pfam" id="PF16212"/>
    </source>
</evidence>
<evidence type="ECO:0000256" key="1">
    <source>
        <dbReference type="ARBA" id="ARBA00004141"/>
    </source>
</evidence>
<feature type="transmembrane region" description="Helical" evidence="9">
    <location>
        <begin position="994"/>
        <end position="1016"/>
    </location>
</feature>
<dbReference type="Gene3D" id="3.40.50.1000">
    <property type="entry name" value="HAD superfamily/HAD-like"/>
    <property type="match status" value="1"/>
</dbReference>
<dbReference type="Pfam" id="PF16209">
    <property type="entry name" value="PhoLip_ATPase_N"/>
    <property type="match status" value="1"/>
</dbReference>
<dbReference type="PANTHER" id="PTHR24092:SF180">
    <property type="entry name" value="PHOSPHOLIPID-TRANSPORTING ATPASE DNF1-RELATED"/>
    <property type="match status" value="1"/>
</dbReference>
<dbReference type="InterPro" id="IPR044492">
    <property type="entry name" value="P_typ_ATPase_HD_dom"/>
</dbReference>
<dbReference type="STRING" id="478820.A0A196S9H5"/>
<feature type="transmembrane region" description="Helical" evidence="9">
    <location>
        <begin position="1096"/>
        <end position="1120"/>
    </location>
</feature>
<protein>
    <submittedName>
        <fullName evidence="12">Phospholipid-transporting ATPase</fullName>
    </submittedName>
</protein>
<proteinExistence type="predicted"/>
<feature type="transmembrane region" description="Helical" evidence="9">
    <location>
        <begin position="399"/>
        <end position="424"/>
    </location>
</feature>
<dbReference type="EMBL" id="LXWW01000336">
    <property type="protein sequence ID" value="OAO13705.1"/>
    <property type="molecule type" value="Genomic_DNA"/>
</dbReference>
<dbReference type="AlphaFoldDB" id="A0A196S9H5"/>
<evidence type="ECO:0000256" key="5">
    <source>
        <dbReference type="ARBA" id="ARBA00022723"/>
    </source>
</evidence>
<dbReference type="PROSITE" id="PS00154">
    <property type="entry name" value="ATPASE_E1_E2"/>
    <property type="match status" value="1"/>
</dbReference>
<evidence type="ECO:0000256" key="3">
    <source>
        <dbReference type="ARBA" id="ARBA00022448"/>
    </source>
</evidence>
<feature type="transmembrane region" description="Helical" evidence="9">
    <location>
        <begin position="911"/>
        <end position="932"/>
    </location>
</feature>
<dbReference type="Gene3D" id="3.40.1110.10">
    <property type="entry name" value="Calcium-transporting ATPase, cytoplasmic domain N"/>
    <property type="match status" value="1"/>
</dbReference>
<comment type="caution">
    <text evidence="12">The sequence shown here is derived from an EMBL/GenBank/DDBJ whole genome shotgun (WGS) entry which is preliminary data.</text>
</comment>
<feature type="transmembrane region" description="Helical" evidence="9">
    <location>
        <begin position="355"/>
        <end position="376"/>
    </location>
</feature>
<evidence type="ECO:0000256" key="6">
    <source>
        <dbReference type="ARBA" id="ARBA00022842"/>
    </source>
</evidence>
<dbReference type="InterPro" id="IPR023298">
    <property type="entry name" value="ATPase_P-typ_TM_dom_sf"/>
</dbReference>
<keyword evidence="13" id="KW-1185">Reference proteome</keyword>
<comment type="subcellular location">
    <subcellularLocation>
        <location evidence="2">Endomembrane system</location>
    </subcellularLocation>
    <subcellularLocation>
        <location evidence="1">Membrane</location>
        <topology evidence="1">Multi-pass membrane protein</topology>
    </subcellularLocation>
</comment>
<evidence type="ECO:0000256" key="8">
    <source>
        <dbReference type="ARBA" id="ARBA00023136"/>
    </source>
</evidence>
<dbReference type="SFLD" id="SFLDS00003">
    <property type="entry name" value="Haloacid_Dehalogenase"/>
    <property type="match status" value="1"/>
</dbReference>
<feature type="transmembrane region" description="Helical" evidence="9">
    <location>
        <begin position="730"/>
        <end position="751"/>
    </location>
</feature>
<keyword evidence="7 9" id="KW-1133">Transmembrane helix</keyword>
<feature type="transmembrane region" description="Helical" evidence="9">
    <location>
        <begin position="1028"/>
        <end position="1049"/>
    </location>
</feature>
<name>A0A196S9H5_BLAHN</name>
<dbReference type="InterPro" id="IPR032630">
    <property type="entry name" value="P_typ_ATPase_c"/>
</dbReference>
<dbReference type="GO" id="GO:0005886">
    <property type="term" value="C:plasma membrane"/>
    <property type="evidence" value="ECO:0007669"/>
    <property type="project" value="TreeGrafter"/>
</dbReference>
<evidence type="ECO:0000256" key="7">
    <source>
        <dbReference type="ARBA" id="ARBA00022989"/>
    </source>
</evidence>
<feature type="transmembrane region" description="Helical" evidence="9">
    <location>
        <begin position="763"/>
        <end position="788"/>
    </location>
</feature>
<dbReference type="Proteomes" id="UP000078348">
    <property type="component" value="Unassembled WGS sequence"/>
</dbReference>
<keyword evidence="8 9" id="KW-0472">Membrane</keyword>
<keyword evidence="6" id="KW-0460">Magnesium</keyword>
<dbReference type="InterPro" id="IPR018303">
    <property type="entry name" value="ATPase_P-typ_P_site"/>
</dbReference>
<feature type="transmembrane region" description="Helical" evidence="9">
    <location>
        <begin position="952"/>
        <end position="973"/>
    </location>
</feature>
<dbReference type="GO" id="GO:0046872">
    <property type="term" value="F:metal ion binding"/>
    <property type="evidence" value="ECO:0007669"/>
    <property type="project" value="UniProtKB-KW"/>
</dbReference>
<dbReference type="InterPro" id="IPR008250">
    <property type="entry name" value="ATPase_P-typ_transduc_dom_A_sf"/>
</dbReference>